<proteinExistence type="predicted"/>
<protein>
    <submittedName>
        <fullName evidence="2">Uncharacterized protein</fullName>
    </submittedName>
</protein>
<accession>A0ABQ8SRQ7</accession>
<organism evidence="2 3">
    <name type="scientific">Periplaneta americana</name>
    <name type="common">American cockroach</name>
    <name type="synonym">Blatta americana</name>
    <dbReference type="NCBI Taxonomy" id="6978"/>
    <lineage>
        <taxon>Eukaryota</taxon>
        <taxon>Metazoa</taxon>
        <taxon>Ecdysozoa</taxon>
        <taxon>Arthropoda</taxon>
        <taxon>Hexapoda</taxon>
        <taxon>Insecta</taxon>
        <taxon>Pterygota</taxon>
        <taxon>Neoptera</taxon>
        <taxon>Polyneoptera</taxon>
        <taxon>Dictyoptera</taxon>
        <taxon>Blattodea</taxon>
        <taxon>Blattoidea</taxon>
        <taxon>Blattidae</taxon>
        <taxon>Blattinae</taxon>
        <taxon>Periplaneta</taxon>
    </lineage>
</organism>
<evidence type="ECO:0000313" key="3">
    <source>
        <dbReference type="Proteomes" id="UP001148838"/>
    </source>
</evidence>
<gene>
    <name evidence="2" type="ORF">ANN_17019</name>
</gene>
<evidence type="ECO:0000256" key="1">
    <source>
        <dbReference type="SAM" id="MobiDB-lite"/>
    </source>
</evidence>
<sequence length="290" mass="32006">MSPGSSTESYPAFAQLGLRENPGKNLNQSHDTSFPEEDDRASHRKLGSNYPTHLAENPRKVILSEQRATGVAQSVKALAFRSEVAFGRGPVQFEMLANKETNAKRTGNVPDEPPSMPEQIAGYDSSMSLWPPRSPDLTRDFFLYNAPNGIKGEGEDKDEEWINGGCDGRKKEITPKNLTQTQSPSTTNFTQKRSSCMRCRRSSRLNHTCTNSAQQARALLRSGRAVFSAHRNGEKDTGMKNVNQKRGAGRTQSASDDAHVNAAVLERVDEEKIMLKLIRRGKGIGWVTTG</sequence>
<name>A0ABQ8SRQ7_PERAM</name>
<dbReference type="EMBL" id="JAJSOF020000021">
    <property type="protein sequence ID" value="KAJ4436887.1"/>
    <property type="molecule type" value="Genomic_DNA"/>
</dbReference>
<feature type="region of interest" description="Disordered" evidence="1">
    <location>
        <begin position="231"/>
        <end position="257"/>
    </location>
</feature>
<evidence type="ECO:0000313" key="2">
    <source>
        <dbReference type="EMBL" id="KAJ4436887.1"/>
    </source>
</evidence>
<feature type="compositionally biased region" description="Polar residues" evidence="1">
    <location>
        <begin position="240"/>
        <end position="255"/>
    </location>
</feature>
<reference evidence="2 3" key="1">
    <citation type="journal article" date="2022" name="Allergy">
        <title>Genome assembly and annotation of Periplaneta americana reveal a comprehensive cockroach allergen profile.</title>
        <authorList>
            <person name="Wang L."/>
            <person name="Xiong Q."/>
            <person name="Saelim N."/>
            <person name="Wang L."/>
            <person name="Nong W."/>
            <person name="Wan A.T."/>
            <person name="Shi M."/>
            <person name="Liu X."/>
            <person name="Cao Q."/>
            <person name="Hui J.H.L."/>
            <person name="Sookrung N."/>
            <person name="Leung T.F."/>
            <person name="Tungtrongchitr A."/>
            <person name="Tsui S.K.W."/>
        </authorList>
    </citation>
    <scope>NUCLEOTIDE SEQUENCE [LARGE SCALE GENOMIC DNA]</scope>
    <source>
        <strain evidence="2">PWHHKU_190912</strain>
    </source>
</reference>
<comment type="caution">
    <text evidence="2">The sequence shown here is derived from an EMBL/GenBank/DDBJ whole genome shotgun (WGS) entry which is preliminary data.</text>
</comment>
<keyword evidence="3" id="KW-1185">Reference proteome</keyword>
<feature type="region of interest" description="Disordered" evidence="1">
    <location>
        <begin position="1"/>
        <end position="52"/>
    </location>
</feature>
<dbReference type="Proteomes" id="UP001148838">
    <property type="component" value="Unassembled WGS sequence"/>
</dbReference>